<organism evidence="11 12">
    <name type="scientific">Homarus americanus</name>
    <name type="common">American lobster</name>
    <dbReference type="NCBI Taxonomy" id="6706"/>
    <lineage>
        <taxon>Eukaryota</taxon>
        <taxon>Metazoa</taxon>
        <taxon>Ecdysozoa</taxon>
        <taxon>Arthropoda</taxon>
        <taxon>Crustacea</taxon>
        <taxon>Multicrustacea</taxon>
        <taxon>Malacostraca</taxon>
        <taxon>Eumalacostraca</taxon>
        <taxon>Eucarida</taxon>
        <taxon>Decapoda</taxon>
        <taxon>Pleocyemata</taxon>
        <taxon>Astacidea</taxon>
        <taxon>Nephropoidea</taxon>
        <taxon>Nephropidae</taxon>
        <taxon>Homarus</taxon>
    </lineage>
</organism>
<comment type="pathway">
    <text evidence="1">Phospholipid metabolism; phosphatidylcholine biosynthesis.</text>
</comment>
<dbReference type="InterPro" id="IPR025714">
    <property type="entry name" value="Methyltranfer_dom"/>
</dbReference>
<name>A0A8J5JX75_HOMAM</name>
<comment type="caution">
    <text evidence="11">The sequence shown here is derived from an EMBL/GenBank/DDBJ whole genome shotgun (WGS) entry which is preliminary data.</text>
</comment>
<evidence type="ECO:0000256" key="8">
    <source>
        <dbReference type="ARBA" id="ARBA00047841"/>
    </source>
</evidence>
<keyword evidence="4" id="KW-0808">Transferase</keyword>
<dbReference type="Proteomes" id="UP000747542">
    <property type="component" value="Unassembled WGS sequence"/>
</dbReference>
<evidence type="ECO:0000256" key="6">
    <source>
        <dbReference type="ARBA" id="ARBA00047619"/>
    </source>
</evidence>
<dbReference type="EC" id="2.1.1.103" evidence="5"/>
<comment type="catalytic activity">
    <reaction evidence="7">
        <text>phosphoethanolamine + S-adenosyl-L-methionine = N-methylethanolamine phosphate + S-adenosyl-L-homocysteine + H(+)</text>
        <dbReference type="Rhea" id="RHEA:20365"/>
        <dbReference type="ChEBI" id="CHEBI:15378"/>
        <dbReference type="ChEBI" id="CHEBI:57781"/>
        <dbReference type="ChEBI" id="CHEBI:57856"/>
        <dbReference type="ChEBI" id="CHEBI:58190"/>
        <dbReference type="ChEBI" id="CHEBI:59789"/>
        <dbReference type="EC" id="2.1.1.103"/>
    </reaction>
    <physiologicalReaction direction="left-to-right" evidence="7">
        <dbReference type="Rhea" id="RHEA:20366"/>
    </physiologicalReaction>
</comment>
<comment type="pathway">
    <text evidence="2">Lipid metabolism.</text>
</comment>
<evidence type="ECO:0000256" key="2">
    <source>
        <dbReference type="ARBA" id="ARBA00005189"/>
    </source>
</evidence>
<sequence>MEAGRDCVVEERAEEEVMVFLPDLAAKRVLYLNATRSFVYKLAAVAAHVTAVDSMQHNANEKLKDHHVDNVTFKCDDVTKLDFPSASFDLVCSSKLFENLHDPSASNLMSRVLSWLTPGGHFFLREKSYHPSVGKVVTGDGRVYRNGRKYCGMLHATTSPTSALNVTRGKNLVAYIASGDPCEVCLLAERVERETTEQLMETRYSLSFILKLEWIFGHTWVSTGGEATTREFCGHLKLRPGQRVLDVGCGAGGSAFFMARHYGIHIHGVDLSTSMINLSIDRQENLNTDDKKRIQFEICDIMKAEYASNTYDVIYSRDSILHIPNKDKLFPKLYRWLKPGGTLFTTDYFRGTGRLSQEFLSYEKKSCSAFVTMETYGATLRAAGFKEVKEQDLCDKFYDIQKEELDSFTSTREAFVDQYSQEDFDVLVNICSNKLGWVKSQQFVWGAFTAKK</sequence>
<dbReference type="PANTHER" id="PTHR44307">
    <property type="entry name" value="PHOSPHOETHANOLAMINE METHYLTRANSFERASE"/>
    <property type="match status" value="1"/>
</dbReference>
<keyword evidence="3" id="KW-0489">Methyltransferase</keyword>
<dbReference type="Pfam" id="PF13847">
    <property type="entry name" value="Methyltransf_31"/>
    <property type="match status" value="1"/>
</dbReference>
<reference evidence="11" key="1">
    <citation type="journal article" date="2021" name="Sci. Adv.">
        <title>The American lobster genome reveals insights on longevity, neural, and immune adaptations.</title>
        <authorList>
            <person name="Polinski J.M."/>
            <person name="Zimin A.V."/>
            <person name="Clark K.F."/>
            <person name="Kohn A.B."/>
            <person name="Sadowski N."/>
            <person name="Timp W."/>
            <person name="Ptitsyn A."/>
            <person name="Khanna P."/>
            <person name="Romanova D.Y."/>
            <person name="Williams P."/>
            <person name="Greenwood S.J."/>
            <person name="Moroz L.L."/>
            <person name="Walt D.R."/>
            <person name="Bodnar A.G."/>
        </authorList>
    </citation>
    <scope>NUCLEOTIDE SEQUENCE</scope>
    <source>
        <strain evidence="11">GMGI-L3</strain>
    </source>
</reference>
<dbReference type="GO" id="GO:0000234">
    <property type="term" value="F:phosphoethanolamine N-methyltransferase activity"/>
    <property type="evidence" value="ECO:0007669"/>
    <property type="project" value="UniProtKB-EC"/>
</dbReference>
<dbReference type="PANTHER" id="PTHR44307:SF2">
    <property type="entry name" value="PHOSPHOETHANOLAMINE METHYLTRANSFERASE ISOFORM X1"/>
    <property type="match status" value="1"/>
</dbReference>
<evidence type="ECO:0000259" key="10">
    <source>
        <dbReference type="Pfam" id="PF13847"/>
    </source>
</evidence>
<evidence type="ECO:0000259" key="9">
    <source>
        <dbReference type="Pfam" id="PF13649"/>
    </source>
</evidence>
<evidence type="ECO:0000313" key="12">
    <source>
        <dbReference type="Proteomes" id="UP000747542"/>
    </source>
</evidence>
<comment type="catalytic activity">
    <reaction evidence="6">
        <text>N,N-dimethylethanolamine phosphate + S-adenosyl-L-methionine = phosphocholine + S-adenosyl-L-homocysteine + H(+)</text>
        <dbReference type="Rhea" id="RHEA:25325"/>
        <dbReference type="ChEBI" id="CHEBI:15378"/>
        <dbReference type="ChEBI" id="CHEBI:57856"/>
        <dbReference type="ChEBI" id="CHEBI:58641"/>
        <dbReference type="ChEBI" id="CHEBI:59789"/>
        <dbReference type="ChEBI" id="CHEBI:295975"/>
        <dbReference type="EC" id="2.1.1.103"/>
    </reaction>
    <physiologicalReaction direction="left-to-right" evidence="6">
        <dbReference type="Rhea" id="RHEA:25326"/>
    </physiologicalReaction>
</comment>
<feature type="domain" description="Methyltransferase" evidence="9">
    <location>
        <begin position="41"/>
        <end position="120"/>
    </location>
</feature>
<comment type="catalytic activity">
    <reaction evidence="8">
        <text>N-methylethanolamine phosphate + S-adenosyl-L-methionine = N,N-dimethylethanolamine phosphate + S-adenosyl-L-homocysteine + H(+)</text>
        <dbReference type="Rhea" id="RHEA:25321"/>
        <dbReference type="ChEBI" id="CHEBI:15378"/>
        <dbReference type="ChEBI" id="CHEBI:57781"/>
        <dbReference type="ChEBI" id="CHEBI:57856"/>
        <dbReference type="ChEBI" id="CHEBI:58641"/>
        <dbReference type="ChEBI" id="CHEBI:59789"/>
        <dbReference type="EC" id="2.1.1.103"/>
    </reaction>
    <physiologicalReaction direction="left-to-right" evidence="8">
        <dbReference type="Rhea" id="RHEA:25322"/>
    </physiologicalReaction>
</comment>
<evidence type="ECO:0000256" key="4">
    <source>
        <dbReference type="ARBA" id="ARBA00022679"/>
    </source>
</evidence>
<dbReference type="SUPFAM" id="SSF53335">
    <property type="entry name" value="S-adenosyl-L-methionine-dependent methyltransferases"/>
    <property type="match status" value="2"/>
</dbReference>
<dbReference type="EMBL" id="JAHLQT010023139">
    <property type="protein sequence ID" value="KAG7166035.1"/>
    <property type="molecule type" value="Genomic_DNA"/>
</dbReference>
<keyword evidence="12" id="KW-1185">Reference proteome</keyword>
<proteinExistence type="predicted"/>
<dbReference type="Pfam" id="PF13649">
    <property type="entry name" value="Methyltransf_25"/>
    <property type="match status" value="1"/>
</dbReference>
<evidence type="ECO:0000313" key="11">
    <source>
        <dbReference type="EMBL" id="KAG7166035.1"/>
    </source>
</evidence>
<dbReference type="CDD" id="cd02440">
    <property type="entry name" value="AdoMet_MTases"/>
    <property type="match status" value="1"/>
</dbReference>
<evidence type="ECO:0000256" key="1">
    <source>
        <dbReference type="ARBA" id="ARBA00004969"/>
    </source>
</evidence>
<dbReference type="InterPro" id="IPR029063">
    <property type="entry name" value="SAM-dependent_MTases_sf"/>
</dbReference>
<feature type="domain" description="Methyltransferase" evidence="10">
    <location>
        <begin position="240"/>
        <end position="355"/>
    </location>
</feature>
<evidence type="ECO:0000256" key="3">
    <source>
        <dbReference type="ARBA" id="ARBA00022603"/>
    </source>
</evidence>
<dbReference type="AlphaFoldDB" id="A0A8J5JX75"/>
<gene>
    <name evidence="11" type="primary">NMT3-L2</name>
    <name evidence="11" type="ORF">Hamer_G011972</name>
</gene>
<dbReference type="Gene3D" id="3.40.50.150">
    <property type="entry name" value="Vaccinia Virus protein VP39"/>
    <property type="match status" value="2"/>
</dbReference>
<accession>A0A8J5JX75</accession>
<protein>
    <recommendedName>
        <fullName evidence="5">phosphoethanolamine N-methyltransferase</fullName>
        <ecNumber evidence="5">2.1.1.103</ecNumber>
    </recommendedName>
</protein>
<dbReference type="GO" id="GO:0032259">
    <property type="term" value="P:methylation"/>
    <property type="evidence" value="ECO:0007669"/>
    <property type="project" value="UniProtKB-KW"/>
</dbReference>
<evidence type="ECO:0000256" key="5">
    <source>
        <dbReference type="ARBA" id="ARBA00035674"/>
    </source>
</evidence>
<dbReference type="InterPro" id="IPR041698">
    <property type="entry name" value="Methyltransf_25"/>
</dbReference>
<evidence type="ECO:0000256" key="7">
    <source>
        <dbReference type="ARBA" id="ARBA00047622"/>
    </source>
</evidence>